<dbReference type="PANTHER" id="PTHR47698">
    <property type="entry name" value="FATTY-ACID-BINDING PROTEIN 3, CHLOROPLASTIC"/>
    <property type="match status" value="1"/>
</dbReference>
<name>A0A2S5SQT6_9BURK</name>
<dbReference type="Proteomes" id="UP000238605">
    <property type="component" value="Unassembled WGS sequence"/>
</dbReference>
<dbReference type="Gene3D" id="3.50.70.10">
    <property type="match status" value="1"/>
</dbReference>
<dbReference type="Pfam" id="PF16036">
    <property type="entry name" value="Chalcone_3"/>
    <property type="match status" value="1"/>
</dbReference>
<dbReference type="OrthoDB" id="9795336at2"/>
<protein>
    <recommendedName>
        <fullName evidence="2">Chalcone isomerase domain-containing protein</fullName>
    </recommendedName>
</protein>
<gene>
    <name evidence="3" type="ORF">C1704_15780</name>
</gene>
<dbReference type="PANTHER" id="PTHR47698:SF2">
    <property type="entry name" value="FATTY-ACID-BINDING PROTEIN 3, CHLOROPLASTIC"/>
    <property type="match status" value="1"/>
</dbReference>
<evidence type="ECO:0000256" key="1">
    <source>
        <dbReference type="SAM" id="SignalP"/>
    </source>
</evidence>
<dbReference type="InterPro" id="IPR016088">
    <property type="entry name" value="Chalcone_isomerase_3-sand"/>
</dbReference>
<evidence type="ECO:0000259" key="2">
    <source>
        <dbReference type="Pfam" id="PF16036"/>
    </source>
</evidence>
<comment type="caution">
    <text evidence="3">The sequence shown here is derived from an EMBL/GenBank/DDBJ whole genome shotgun (WGS) entry which is preliminary data.</text>
</comment>
<dbReference type="InterPro" id="IPR016087">
    <property type="entry name" value="Chalcone_isomerase"/>
</dbReference>
<dbReference type="SUPFAM" id="SSF54626">
    <property type="entry name" value="Chalcone isomerase"/>
    <property type="match status" value="1"/>
</dbReference>
<keyword evidence="1" id="KW-0732">Signal</keyword>
<sequence>MPKRPLPSPGPLLLALTLITAPSLALAQAAPASTAPGAAAAAPKRVVDVLGTKFDGEIGVAGQRLQLNGAGVRFRAVFRVYAAGLYLAQKAETPEAVLSAPGPKRLNIVMLRDIDANELGKLFTRGMEKNATREDFVKAIPGTIKMGEIFAAKKKLASGESFQVDWVPGLGTVILINGKPAAEPIKEPEFYSALMKIWLGKDPADANLKEALLGKVPPPGNETGT</sequence>
<dbReference type="EMBL" id="PSNX01000016">
    <property type="protein sequence ID" value="PPE65083.1"/>
    <property type="molecule type" value="Genomic_DNA"/>
</dbReference>
<dbReference type="InterPro" id="IPR036298">
    <property type="entry name" value="Chalcone_isomerase_sf"/>
</dbReference>
<feature type="signal peptide" evidence="1">
    <location>
        <begin position="1"/>
        <end position="27"/>
    </location>
</feature>
<dbReference type="GO" id="GO:0016872">
    <property type="term" value="F:intramolecular lyase activity"/>
    <property type="evidence" value="ECO:0007669"/>
    <property type="project" value="InterPro"/>
</dbReference>
<keyword evidence="4" id="KW-1185">Reference proteome</keyword>
<dbReference type="AlphaFoldDB" id="A0A2S5SQT6"/>
<evidence type="ECO:0000313" key="4">
    <source>
        <dbReference type="Proteomes" id="UP000238605"/>
    </source>
</evidence>
<feature type="chain" id="PRO_5015553711" description="Chalcone isomerase domain-containing protein" evidence="1">
    <location>
        <begin position="28"/>
        <end position="225"/>
    </location>
</feature>
<reference evidence="3 4" key="1">
    <citation type="submission" date="2018-02" db="EMBL/GenBank/DDBJ databases">
        <title>Reclassifiation of [Polyangium] brachysporum DSM 7029 as Guopingzhaonella breviflexa gen. nov., sp. nov., a member of the family Comamonadaceae.</title>
        <authorList>
            <person name="Tang B."/>
        </authorList>
    </citation>
    <scope>NUCLEOTIDE SEQUENCE [LARGE SCALE GENOMIC DNA]</scope>
    <source>
        <strain evidence="3 4">BCRC 80649</strain>
    </source>
</reference>
<feature type="domain" description="Chalcone isomerase" evidence="2">
    <location>
        <begin position="48"/>
        <end position="214"/>
    </location>
</feature>
<accession>A0A2S5SQT6</accession>
<organism evidence="3 4">
    <name type="scientific">Caldimonas caldifontis</name>
    <dbReference type="NCBI Taxonomy" id="1452508"/>
    <lineage>
        <taxon>Bacteria</taxon>
        <taxon>Pseudomonadati</taxon>
        <taxon>Pseudomonadota</taxon>
        <taxon>Betaproteobacteria</taxon>
        <taxon>Burkholderiales</taxon>
        <taxon>Sphaerotilaceae</taxon>
        <taxon>Caldimonas</taxon>
    </lineage>
</organism>
<dbReference type="RefSeq" id="WP_104303700.1">
    <property type="nucleotide sequence ID" value="NZ_PSNX01000016.1"/>
</dbReference>
<proteinExistence type="predicted"/>
<evidence type="ECO:0000313" key="3">
    <source>
        <dbReference type="EMBL" id="PPE65083.1"/>
    </source>
</evidence>